<dbReference type="Pfam" id="PF02627">
    <property type="entry name" value="CMD"/>
    <property type="match status" value="1"/>
</dbReference>
<comment type="caution">
    <text evidence="2">The sequence shown here is derived from an EMBL/GenBank/DDBJ whole genome shotgun (WGS) entry which is preliminary data.</text>
</comment>
<sequence>MHDEDSMMLNCRTVALEADELLRGEVSPLRAARLRLHILICGNCRRHVANLRALSELLDGHGNEADSGRALEELESGVLEALKEGGGSKVVALVGRDAAQSRDESLAFQENTGERLLRESIPDEERVQQVLREVREFVGYIPPHFRVYAQHPGMLEANWAKMRAVVKDGILPHRLREAIAILVSHDNGCDYCVRAHGQVLLDLGVNEEVIERMKQDVMAGDLPLKERALLVVAREANRDPHGASEERIALARKAGASDLEILEALGVMEIYTSINKFIDTLGIPLEA</sequence>
<accession>A0AAP6JEG4</accession>
<name>A0AAP6JEG4_9GAMM</name>
<organism evidence="2 3">
    <name type="scientific">Natronospira elongata</name>
    <dbReference type="NCBI Taxonomy" id="3110268"/>
    <lineage>
        <taxon>Bacteria</taxon>
        <taxon>Pseudomonadati</taxon>
        <taxon>Pseudomonadota</taxon>
        <taxon>Gammaproteobacteria</taxon>
        <taxon>Natronospirales</taxon>
        <taxon>Natronospiraceae</taxon>
        <taxon>Natronospira</taxon>
    </lineage>
</organism>
<dbReference type="NCBIfam" id="TIGR01926">
    <property type="entry name" value="peroxid_rel"/>
    <property type="match status" value="1"/>
</dbReference>
<protein>
    <submittedName>
        <fullName evidence="2">Peroxidase-related enzyme</fullName>
    </submittedName>
</protein>
<dbReference type="SUPFAM" id="SSF69118">
    <property type="entry name" value="AhpD-like"/>
    <property type="match status" value="1"/>
</dbReference>
<feature type="domain" description="Carboxymuconolactone decarboxylase-like" evidence="1">
    <location>
        <begin position="155"/>
        <end position="232"/>
    </location>
</feature>
<dbReference type="RefSeq" id="WP_346051130.1">
    <property type="nucleotide sequence ID" value="NZ_JAYGII010000011.1"/>
</dbReference>
<gene>
    <name evidence="2" type="ORF">VCB98_06685</name>
</gene>
<dbReference type="InterPro" id="IPR004675">
    <property type="entry name" value="AhpD_core"/>
</dbReference>
<keyword evidence="3" id="KW-1185">Reference proteome</keyword>
<evidence type="ECO:0000259" key="1">
    <source>
        <dbReference type="Pfam" id="PF02627"/>
    </source>
</evidence>
<dbReference type="AlphaFoldDB" id="A0AAP6JEG4"/>
<dbReference type="Gene3D" id="1.20.1290.10">
    <property type="entry name" value="AhpD-like"/>
    <property type="match status" value="1"/>
</dbReference>
<evidence type="ECO:0000313" key="2">
    <source>
        <dbReference type="EMBL" id="MEA5445501.1"/>
    </source>
</evidence>
<dbReference type="NCBIfam" id="TIGR00778">
    <property type="entry name" value="ahpD_dom"/>
    <property type="match status" value="1"/>
</dbReference>
<dbReference type="InterPro" id="IPR010195">
    <property type="entry name" value="Uncharacterised_peroxidase-rel"/>
</dbReference>
<dbReference type="InterPro" id="IPR003779">
    <property type="entry name" value="CMD-like"/>
</dbReference>
<proteinExistence type="predicted"/>
<dbReference type="PANTHER" id="PTHR35446:SF2">
    <property type="entry name" value="CARBOXYMUCONOLACTONE DECARBOXYLASE-LIKE DOMAIN-CONTAINING PROTEIN"/>
    <property type="match status" value="1"/>
</dbReference>
<keyword evidence="2" id="KW-0560">Oxidoreductase</keyword>
<dbReference type="Proteomes" id="UP001302316">
    <property type="component" value="Unassembled WGS sequence"/>
</dbReference>
<dbReference type="EMBL" id="JAYGII010000011">
    <property type="protein sequence ID" value="MEA5445501.1"/>
    <property type="molecule type" value="Genomic_DNA"/>
</dbReference>
<dbReference type="GO" id="GO:0051920">
    <property type="term" value="F:peroxiredoxin activity"/>
    <property type="evidence" value="ECO:0007669"/>
    <property type="project" value="InterPro"/>
</dbReference>
<evidence type="ECO:0000313" key="3">
    <source>
        <dbReference type="Proteomes" id="UP001302316"/>
    </source>
</evidence>
<dbReference type="InterPro" id="IPR029032">
    <property type="entry name" value="AhpD-like"/>
</dbReference>
<dbReference type="PANTHER" id="PTHR35446">
    <property type="entry name" value="SI:CH211-175M2.5"/>
    <property type="match status" value="1"/>
</dbReference>
<keyword evidence="2" id="KW-0575">Peroxidase</keyword>
<reference evidence="2 3" key="1">
    <citation type="submission" date="2023-12" db="EMBL/GenBank/DDBJ databases">
        <title>Whole-genome sequencing of halo(alkali)philic microorganisms from hypersaline lakes.</title>
        <authorList>
            <person name="Sorokin D.Y."/>
            <person name="Merkel A.Y."/>
            <person name="Messina E."/>
            <person name="Yakimov M."/>
        </authorList>
    </citation>
    <scope>NUCLEOTIDE SEQUENCE [LARGE SCALE GENOMIC DNA]</scope>
    <source>
        <strain evidence="2 3">AB-CW1</strain>
    </source>
</reference>